<organism evidence="1 2">
    <name type="scientific">Stichopus japonicus</name>
    <name type="common">Sea cucumber</name>
    <dbReference type="NCBI Taxonomy" id="307972"/>
    <lineage>
        <taxon>Eukaryota</taxon>
        <taxon>Metazoa</taxon>
        <taxon>Echinodermata</taxon>
        <taxon>Eleutherozoa</taxon>
        <taxon>Echinozoa</taxon>
        <taxon>Holothuroidea</taxon>
        <taxon>Aspidochirotacea</taxon>
        <taxon>Aspidochirotida</taxon>
        <taxon>Stichopodidae</taxon>
        <taxon>Apostichopus</taxon>
    </lineage>
</organism>
<dbReference type="OrthoDB" id="10525965at2759"/>
<accession>A0A2G8LIF7</accession>
<dbReference type="Proteomes" id="UP000230750">
    <property type="component" value="Unassembled WGS sequence"/>
</dbReference>
<keyword evidence="2" id="KW-1185">Reference proteome</keyword>
<reference evidence="1 2" key="1">
    <citation type="journal article" date="2017" name="PLoS Biol.">
        <title>The sea cucumber genome provides insights into morphological evolution and visceral regeneration.</title>
        <authorList>
            <person name="Zhang X."/>
            <person name="Sun L."/>
            <person name="Yuan J."/>
            <person name="Sun Y."/>
            <person name="Gao Y."/>
            <person name="Zhang L."/>
            <person name="Li S."/>
            <person name="Dai H."/>
            <person name="Hamel J.F."/>
            <person name="Liu C."/>
            <person name="Yu Y."/>
            <person name="Liu S."/>
            <person name="Lin W."/>
            <person name="Guo K."/>
            <person name="Jin S."/>
            <person name="Xu P."/>
            <person name="Storey K.B."/>
            <person name="Huan P."/>
            <person name="Zhang T."/>
            <person name="Zhou Y."/>
            <person name="Zhang J."/>
            <person name="Lin C."/>
            <person name="Li X."/>
            <person name="Xing L."/>
            <person name="Huo D."/>
            <person name="Sun M."/>
            <person name="Wang L."/>
            <person name="Mercier A."/>
            <person name="Li F."/>
            <person name="Yang H."/>
            <person name="Xiang J."/>
        </authorList>
    </citation>
    <scope>NUCLEOTIDE SEQUENCE [LARGE SCALE GENOMIC DNA]</scope>
    <source>
        <strain evidence="1">Shaxun</strain>
        <tissue evidence="1">Muscle</tissue>
    </source>
</reference>
<gene>
    <name evidence="1" type="ORF">BSL78_03035</name>
</gene>
<dbReference type="EMBL" id="MRZV01000067">
    <property type="protein sequence ID" value="PIK60037.1"/>
    <property type="molecule type" value="Genomic_DNA"/>
</dbReference>
<dbReference type="AlphaFoldDB" id="A0A2G8LIF7"/>
<sequence>MQINILPVDDCCRIEDCRQYGKLTKRIDRHLKSAHSLNRSQHNALPECSPAVYFKEAKKKKWMKYRHPEICKVEGCKKNGQHFASLTKHLKSVHKMTRKKYEEHRWSVAEKKKTEKQKVDFYLFHLTPKVTVLIQTYAWLRQFDK</sequence>
<proteinExistence type="predicted"/>
<evidence type="ECO:0000313" key="2">
    <source>
        <dbReference type="Proteomes" id="UP000230750"/>
    </source>
</evidence>
<evidence type="ECO:0000313" key="1">
    <source>
        <dbReference type="EMBL" id="PIK60037.1"/>
    </source>
</evidence>
<name>A0A2G8LIF7_STIJA</name>
<protein>
    <submittedName>
        <fullName evidence="1">Uncharacterized protein</fullName>
    </submittedName>
</protein>
<comment type="caution">
    <text evidence="1">The sequence shown here is derived from an EMBL/GenBank/DDBJ whole genome shotgun (WGS) entry which is preliminary data.</text>
</comment>